<comment type="caution">
    <text evidence="1">The sequence shown here is derived from an EMBL/GenBank/DDBJ whole genome shotgun (WGS) entry which is preliminary data.</text>
</comment>
<gene>
    <name evidence="1" type="ORF">A2160_00955</name>
</gene>
<protein>
    <submittedName>
        <fullName evidence="1">Uncharacterized protein</fullName>
    </submittedName>
</protein>
<accession>A0A1F5E3G9</accession>
<evidence type="ECO:0000313" key="1">
    <source>
        <dbReference type="EMBL" id="OGD61846.1"/>
    </source>
</evidence>
<dbReference type="EMBL" id="MEZK01000031">
    <property type="protein sequence ID" value="OGD61846.1"/>
    <property type="molecule type" value="Genomic_DNA"/>
</dbReference>
<evidence type="ECO:0000313" key="2">
    <source>
        <dbReference type="Proteomes" id="UP000177006"/>
    </source>
</evidence>
<name>A0A1F5E3G9_9BACT</name>
<organism evidence="1 2">
    <name type="scientific">Candidatus Beckwithbacteria bacterium RBG_13_42_9</name>
    <dbReference type="NCBI Taxonomy" id="1797457"/>
    <lineage>
        <taxon>Bacteria</taxon>
        <taxon>Candidatus Beckwithiibacteriota</taxon>
    </lineage>
</organism>
<reference evidence="1 2" key="1">
    <citation type="journal article" date="2016" name="Nat. Commun.">
        <title>Thousands of microbial genomes shed light on interconnected biogeochemical processes in an aquifer system.</title>
        <authorList>
            <person name="Anantharaman K."/>
            <person name="Brown C.T."/>
            <person name="Hug L.A."/>
            <person name="Sharon I."/>
            <person name="Castelle C.J."/>
            <person name="Probst A.J."/>
            <person name="Thomas B.C."/>
            <person name="Singh A."/>
            <person name="Wilkins M.J."/>
            <person name="Karaoz U."/>
            <person name="Brodie E.L."/>
            <person name="Williams K.H."/>
            <person name="Hubbard S.S."/>
            <person name="Banfield J.F."/>
        </authorList>
    </citation>
    <scope>NUCLEOTIDE SEQUENCE [LARGE SCALE GENOMIC DNA]</scope>
</reference>
<dbReference type="STRING" id="1797457.A2160_00955"/>
<proteinExistence type="predicted"/>
<dbReference type="Proteomes" id="UP000177006">
    <property type="component" value="Unassembled WGS sequence"/>
</dbReference>
<dbReference type="AlphaFoldDB" id="A0A1F5E3G9"/>
<sequence length="118" mass="12393">MDVKTFLLTKKESIGCTGCGNCCADCGGPSKCDYKNPSGLCEVHPTLVGDAVATALRKPECSLSPVEIAVELKFACPPVADVIEAVTGVRVAVDDSFSFTGAKIFNLQQLQGVLKIEI</sequence>